<sequence>MKRSIRKGGFQAARTYDGHYDQRFGEVYCRFYVMEIQPHDNDSVGDQSSLALDKLLPVVVKPYPAKMAGIPLRREWEVTKGMFVFEWSEPEINAKAKASASVENPPSPYPA</sequence>
<evidence type="ECO:0000259" key="1">
    <source>
        <dbReference type="Pfam" id="PF18564"/>
    </source>
</evidence>
<dbReference type="Proteomes" id="UP001465976">
    <property type="component" value="Unassembled WGS sequence"/>
</dbReference>
<accession>A0ABR3EPH1</accession>
<reference evidence="2 3" key="1">
    <citation type="submission" date="2024-02" db="EMBL/GenBank/DDBJ databases">
        <title>A draft genome for the cacao thread blight pathogen Marasmius crinis-equi.</title>
        <authorList>
            <person name="Cohen S.P."/>
            <person name="Baruah I.K."/>
            <person name="Amoako-Attah I."/>
            <person name="Bukari Y."/>
            <person name="Meinhardt L.W."/>
            <person name="Bailey B.A."/>
        </authorList>
    </citation>
    <scope>NUCLEOTIDE SEQUENCE [LARGE SCALE GENOMIC DNA]</scope>
    <source>
        <strain evidence="2 3">GH-76</strain>
    </source>
</reference>
<comment type="caution">
    <text evidence="2">The sequence shown here is derived from an EMBL/GenBank/DDBJ whole genome shotgun (WGS) entry which is preliminary data.</text>
</comment>
<evidence type="ECO:0000313" key="3">
    <source>
        <dbReference type="Proteomes" id="UP001465976"/>
    </source>
</evidence>
<dbReference type="InterPro" id="IPR041036">
    <property type="entry name" value="GH5_C"/>
</dbReference>
<keyword evidence="3" id="KW-1185">Reference proteome</keyword>
<name>A0ABR3EPH1_9AGAR</name>
<dbReference type="EMBL" id="JBAHYK010002579">
    <property type="protein sequence ID" value="KAL0564790.1"/>
    <property type="molecule type" value="Genomic_DNA"/>
</dbReference>
<proteinExistence type="predicted"/>
<dbReference type="Gene3D" id="2.60.40.1180">
    <property type="entry name" value="Golgi alpha-mannosidase II"/>
    <property type="match status" value="1"/>
</dbReference>
<dbReference type="Pfam" id="PF18564">
    <property type="entry name" value="Glyco_hydro_5_C"/>
    <property type="match status" value="1"/>
</dbReference>
<protein>
    <recommendedName>
        <fullName evidence="1">Glycoside hydrolase family 5 C-terminal domain-containing protein</fullName>
    </recommendedName>
</protein>
<gene>
    <name evidence="2" type="ORF">V5O48_017248</name>
</gene>
<organism evidence="2 3">
    <name type="scientific">Marasmius crinis-equi</name>
    <dbReference type="NCBI Taxonomy" id="585013"/>
    <lineage>
        <taxon>Eukaryota</taxon>
        <taxon>Fungi</taxon>
        <taxon>Dikarya</taxon>
        <taxon>Basidiomycota</taxon>
        <taxon>Agaricomycotina</taxon>
        <taxon>Agaricomycetes</taxon>
        <taxon>Agaricomycetidae</taxon>
        <taxon>Agaricales</taxon>
        <taxon>Marasmiineae</taxon>
        <taxon>Marasmiaceae</taxon>
        <taxon>Marasmius</taxon>
    </lineage>
</organism>
<evidence type="ECO:0000313" key="2">
    <source>
        <dbReference type="EMBL" id="KAL0564790.1"/>
    </source>
</evidence>
<dbReference type="InterPro" id="IPR013780">
    <property type="entry name" value="Glyco_hydro_b"/>
</dbReference>
<feature type="domain" description="Glycoside hydrolase family 5 C-terminal" evidence="1">
    <location>
        <begin position="62"/>
        <end position="95"/>
    </location>
</feature>